<proteinExistence type="predicted"/>
<sequence>SAENRASPRPPAAAGKAGAAAGGGWDAAVARRLASGVGVACEAVSERRSGALNCSNKSCCCCCCRCCRCC</sequence>
<name>A0A813DU96_POLGL</name>
<organism evidence="2 3">
    <name type="scientific">Polarella glacialis</name>
    <name type="common">Dinoflagellate</name>
    <dbReference type="NCBI Taxonomy" id="89957"/>
    <lineage>
        <taxon>Eukaryota</taxon>
        <taxon>Sar</taxon>
        <taxon>Alveolata</taxon>
        <taxon>Dinophyceae</taxon>
        <taxon>Suessiales</taxon>
        <taxon>Suessiaceae</taxon>
        <taxon>Polarella</taxon>
    </lineage>
</organism>
<dbReference type="EMBL" id="CAJNNV010004987">
    <property type="protein sequence ID" value="CAE8591498.1"/>
    <property type="molecule type" value="Genomic_DNA"/>
</dbReference>
<evidence type="ECO:0000313" key="3">
    <source>
        <dbReference type="Proteomes" id="UP000654075"/>
    </source>
</evidence>
<comment type="caution">
    <text evidence="2">The sequence shown here is derived from an EMBL/GenBank/DDBJ whole genome shotgun (WGS) entry which is preliminary data.</text>
</comment>
<gene>
    <name evidence="2" type="ORF">PGLA1383_LOCUS10168</name>
</gene>
<dbReference type="AlphaFoldDB" id="A0A813DU96"/>
<feature type="non-terminal residue" evidence="2">
    <location>
        <position position="70"/>
    </location>
</feature>
<reference evidence="2" key="1">
    <citation type="submission" date="2021-02" db="EMBL/GenBank/DDBJ databases">
        <authorList>
            <person name="Dougan E. K."/>
            <person name="Rhodes N."/>
            <person name="Thang M."/>
            <person name="Chan C."/>
        </authorList>
    </citation>
    <scope>NUCLEOTIDE SEQUENCE</scope>
</reference>
<accession>A0A813DU96</accession>
<evidence type="ECO:0000313" key="2">
    <source>
        <dbReference type="EMBL" id="CAE8591498.1"/>
    </source>
</evidence>
<protein>
    <submittedName>
        <fullName evidence="2">Uncharacterized protein</fullName>
    </submittedName>
</protein>
<evidence type="ECO:0000256" key="1">
    <source>
        <dbReference type="SAM" id="MobiDB-lite"/>
    </source>
</evidence>
<dbReference type="Proteomes" id="UP000654075">
    <property type="component" value="Unassembled WGS sequence"/>
</dbReference>
<feature type="compositionally biased region" description="Low complexity" evidence="1">
    <location>
        <begin position="1"/>
        <end position="19"/>
    </location>
</feature>
<feature type="region of interest" description="Disordered" evidence="1">
    <location>
        <begin position="1"/>
        <end position="21"/>
    </location>
</feature>
<keyword evidence="3" id="KW-1185">Reference proteome</keyword>